<comment type="similarity">
    <text evidence="4">Belongs to the NRP synthetase family.</text>
</comment>
<dbReference type="PANTHER" id="PTHR45527:SF1">
    <property type="entry name" value="FATTY ACID SYNTHASE"/>
    <property type="match status" value="1"/>
</dbReference>
<accession>A0A197JAL3</accession>
<dbReference type="InterPro" id="IPR010071">
    <property type="entry name" value="AA_adenyl_dom"/>
</dbReference>
<dbReference type="PROSITE" id="PS50075">
    <property type="entry name" value="CARRIER"/>
    <property type="match status" value="1"/>
</dbReference>
<dbReference type="STRING" id="1314771.A0A197JAL3"/>
<evidence type="ECO:0000256" key="4">
    <source>
        <dbReference type="ARBA" id="ARBA00029454"/>
    </source>
</evidence>
<dbReference type="FunFam" id="1.10.1200.10:FF:000005">
    <property type="entry name" value="Nonribosomal peptide synthetase 1"/>
    <property type="match status" value="1"/>
</dbReference>
<dbReference type="GO" id="GO:0043041">
    <property type="term" value="P:amino acid activation for nonribosomal peptide biosynthetic process"/>
    <property type="evidence" value="ECO:0007669"/>
    <property type="project" value="TreeGrafter"/>
</dbReference>
<dbReference type="Proteomes" id="UP000078512">
    <property type="component" value="Unassembled WGS sequence"/>
</dbReference>
<dbReference type="FunFam" id="3.30.300.30:FF:000010">
    <property type="entry name" value="Enterobactin synthetase component F"/>
    <property type="match status" value="1"/>
</dbReference>
<evidence type="ECO:0000313" key="6">
    <source>
        <dbReference type="EMBL" id="OAQ22152.1"/>
    </source>
</evidence>
<keyword evidence="7" id="KW-1185">Reference proteome</keyword>
<dbReference type="GO" id="GO:0044550">
    <property type="term" value="P:secondary metabolite biosynthetic process"/>
    <property type="evidence" value="ECO:0007669"/>
    <property type="project" value="TreeGrafter"/>
</dbReference>
<dbReference type="CDD" id="cd12117">
    <property type="entry name" value="A_NRPS_Srf_like"/>
    <property type="match status" value="1"/>
</dbReference>
<dbReference type="InterPro" id="IPR000873">
    <property type="entry name" value="AMP-dep_synth/lig_dom"/>
</dbReference>
<dbReference type="PROSITE" id="PS00012">
    <property type="entry name" value="PHOSPHOPANTETHEINE"/>
    <property type="match status" value="1"/>
</dbReference>
<reference evidence="6 7" key="1">
    <citation type="submission" date="2016-05" db="EMBL/GenBank/DDBJ databases">
        <title>Genome sequencing reveals origins of a unique bacterial endosymbiosis in the earliest lineages of terrestrial Fungi.</title>
        <authorList>
            <consortium name="DOE Joint Genome Institute"/>
            <person name="Uehling J."/>
            <person name="Gryganskyi A."/>
            <person name="Hameed K."/>
            <person name="Tschaplinski T."/>
            <person name="Misztal P."/>
            <person name="Wu S."/>
            <person name="Desiro A."/>
            <person name="Vande Pol N."/>
            <person name="Du Z.-Y."/>
            <person name="Zienkiewicz A."/>
            <person name="Zienkiewicz K."/>
            <person name="Morin E."/>
            <person name="Tisserant E."/>
            <person name="Splivallo R."/>
            <person name="Hainaut M."/>
            <person name="Henrissat B."/>
            <person name="Ohm R."/>
            <person name="Kuo A."/>
            <person name="Yan J."/>
            <person name="Lipzen A."/>
            <person name="Nolan M."/>
            <person name="Labutti K."/>
            <person name="Barry K."/>
            <person name="Goldstein A."/>
            <person name="Labbe J."/>
            <person name="Schadt C."/>
            <person name="Tuskan G."/>
            <person name="Grigoriev I."/>
            <person name="Martin F."/>
            <person name="Vilgalys R."/>
            <person name="Bonito G."/>
        </authorList>
    </citation>
    <scope>NUCLEOTIDE SEQUENCE [LARGE SCALE GENOMIC DNA]</scope>
    <source>
        <strain evidence="6 7">AG-77</strain>
    </source>
</reference>
<dbReference type="InterPro" id="IPR045851">
    <property type="entry name" value="AMP-bd_C_sf"/>
</dbReference>
<dbReference type="Pfam" id="PF00550">
    <property type="entry name" value="PP-binding"/>
    <property type="match status" value="1"/>
</dbReference>
<evidence type="ECO:0000256" key="1">
    <source>
        <dbReference type="ARBA" id="ARBA00022450"/>
    </source>
</evidence>
<dbReference type="FunFam" id="3.40.50.12780:FF:000012">
    <property type="entry name" value="Non-ribosomal peptide synthetase"/>
    <property type="match status" value="1"/>
</dbReference>
<dbReference type="InterPro" id="IPR025110">
    <property type="entry name" value="AMP-bd_C"/>
</dbReference>
<sequence length="617" mass="68554">MQSLIRALEAISDNPEQPIGRIHLLNKAEQQKLLIDWNNTAQPVPEISISKIFEAQVSKTPDATALVFGQHSLSYAELNQQVNRLAHYLIEQGVRRETPVAILMQRAPARIVANLAVIKAGGICVPLNDTDPDGRIETILREANTPILLSDPLLQTRCERYDKIKVIVVNTDILLTHEIHHNPNIACDAEQLAYLIHTSGSTGKPKGVSIRHRTLLYLAFDRRFRLNAQDRSLLHSSPAFDVSIYELWMPLLVGASVIIVPGEFDSRALKSTIASHGVTTLWFTAGLFKLMMEGNVDYLRSVRQLMSGGEAVAPAVVEQLLNHYPKIHFVNGYGPAETSFSTLHFIHAPYVTQSSVPIGTPFDNAQVYVLDSSLQPVPVGVDGELYIAGHGMARGYFNKPALTAGRFVANPFSAKGERFYRTGDLVRWRKDGTLDYVSRIDQQVKIRGFRIELGEIEDVLQRHPTVAQAIVVAREDQPGQKQLVGYVVPHHSVKEINSPSLRQYVAEHLPNYMVPAAIVPIDILPLSPNGKIIRHALPKVELNSDGQRVARSPQELTLEKLFCELLGLSRVNIDENFFDLGGDSLLAMRLVNRIQAELDVEIAIRTLFEAPTIAELA</sequence>
<dbReference type="Pfam" id="PF13193">
    <property type="entry name" value="AMP-binding_C"/>
    <property type="match status" value="1"/>
</dbReference>
<dbReference type="NCBIfam" id="TIGR01733">
    <property type="entry name" value="AA-adenyl-dom"/>
    <property type="match status" value="1"/>
</dbReference>
<dbReference type="SUPFAM" id="SSF47336">
    <property type="entry name" value="ACP-like"/>
    <property type="match status" value="1"/>
</dbReference>
<dbReference type="PROSITE" id="PS00455">
    <property type="entry name" value="AMP_BINDING"/>
    <property type="match status" value="1"/>
</dbReference>
<dbReference type="EMBL" id="KV442221">
    <property type="protein sequence ID" value="OAQ22152.1"/>
    <property type="molecule type" value="Genomic_DNA"/>
</dbReference>
<dbReference type="InterPro" id="IPR020845">
    <property type="entry name" value="AMP-binding_CS"/>
</dbReference>
<evidence type="ECO:0000259" key="5">
    <source>
        <dbReference type="PROSITE" id="PS50075"/>
    </source>
</evidence>
<dbReference type="InterPro" id="IPR006162">
    <property type="entry name" value="Ppantetheine_attach_site"/>
</dbReference>
<feature type="non-terminal residue" evidence="6">
    <location>
        <position position="617"/>
    </location>
</feature>
<dbReference type="GO" id="GO:0031177">
    <property type="term" value="F:phosphopantetheine binding"/>
    <property type="evidence" value="ECO:0007669"/>
    <property type="project" value="InterPro"/>
</dbReference>
<keyword evidence="1" id="KW-0596">Phosphopantetheine</keyword>
<keyword evidence="2" id="KW-0597">Phosphoprotein</keyword>
<dbReference type="InterPro" id="IPR009081">
    <property type="entry name" value="PP-bd_ACP"/>
</dbReference>
<dbReference type="GO" id="GO:0005737">
    <property type="term" value="C:cytoplasm"/>
    <property type="evidence" value="ECO:0007669"/>
    <property type="project" value="TreeGrafter"/>
</dbReference>
<dbReference type="FunFam" id="3.40.50.980:FF:000001">
    <property type="entry name" value="Non-ribosomal peptide synthetase"/>
    <property type="match status" value="1"/>
</dbReference>
<name>A0A197JAL3_9FUNG</name>
<organism evidence="6 7">
    <name type="scientific">Linnemannia elongata AG-77</name>
    <dbReference type="NCBI Taxonomy" id="1314771"/>
    <lineage>
        <taxon>Eukaryota</taxon>
        <taxon>Fungi</taxon>
        <taxon>Fungi incertae sedis</taxon>
        <taxon>Mucoromycota</taxon>
        <taxon>Mortierellomycotina</taxon>
        <taxon>Mortierellomycetes</taxon>
        <taxon>Mortierellales</taxon>
        <taxon>Mortierellaceae</taxon>
        <taxon>Linnemannia</taxon>
    </lineage>
</organism>
<dbReference type="Gene3D" id="3.30.300.30">
    <property type="match status" value="1"/>
</dbReference>
<dbReference type="GO" id="GO:0016874">
    <property type="term" value="F:ligase activity"/>
    <property type="evidence" value="ECO:0007669"/>
    <property type="project" value="UniProtKB-KW"/>
</dbReference>
<dbReference type="Pfam" id="PF00501">
    <property type="entry name" value="AMP-binding"/>
    <property type="match status" value="1"/>
</dbReference>
<dbReference type="Gene3D" id="2.30.38.10">
    <property type="entry name" value="Luciferase, Domain 3"/>
    <property type="match status" value="1"/>
</dbReference>
<dbReference type="InterPro" id="IPR020806">
    <property type="entry name" value="PKS_PP-bd"/>
</dbReference>
<evidence type="ECO:0000256" key="3">
    <source>
        <dbReference type="ARBA" id="ARBA00022598"/>
    </source>
</evidence>
<dbReference type="SMART" id="SM00823">
    <property type="entry name" value="PKS_PP"/>
    <property type="match status" value="1"/>
</dbReference>
<feature type="domain" description="Carrier" evidence="5">
    <location>
        <begin position="549"/>
        <end position="617"/>
    </location>
</feature>
<proteinExistence type="inferred from homology"/>
<evidence type="ECO:0000256" key="2">
    <source>
        <dbReference type="ARBA" id="ARBA00022553"/>
    </source>
</evidence>
<dbReference type="InterPro" id="IPR036736">
    <property type="entry name" value="ACP-like_sf"/>
</dbReference>
<dbReference type="InterPro" id="IPR029058">
    <property type="entry name" value="AB_hydrolase_fold"/>
</dbReference>
<evidence type="ECO:0000313" key="7">
    <source>
        <dbReference type="Proteomes" id="UP000078512"/>
    </source>
</evidence>
<dbReference type="Gene3D" id="3.40.50.1820">
    <property type="entry name" value="alpha/beta hydrolase"/>
    <property type="match status" value="1"/>
</dbReference>
<keyword evidence="3" id="KW-0436">Ligase</keyword>
<dbReference type="Gene3D" id="3.40.50.980">
    <property type="match status" value="2"/>
</dbReference>
<protein>
    <submittedName>
        <fullName evidence="6">Non-ribosomal peptide synthetase</fullName>
    </submittedName>
</protein>
<gene>
    <name evidence="6" type="ORF">K457DRAFT_85245</name>
</gene>
<dbReference type="SUPFAM" id="SSF56801">
    <property type="entry name" value="Acetyl-CoA synthetase-like"/>
    <property type="match status" value="1"/>
</dbReference>
<dbReference type="FunFam" id="2.30.38.10:FF:000001">
    <property type="entry name" value="Non-ribosomal peptide synthetase PvdI"/>
    <property type="match status" value="1"/>
</dbReference>
<dbReference type="OrthoDB" id="329835at2759"/>
<dbReference type="AlphaFoldDB" id="A0A197JAL3"/>
<dbReference type="PANTHER" id="PTHR45527">
    <property type="entry name" value="NONRIBOSOMAL PEPTIDE SYNTHETASE"/>
    <property type="match status" value="1"/>
</dbReference>